<reference evidence="1" key="1">
    <citation type="submission" date="2020-11" db="EMBL/GenBank/DDBJ databases">
        <authorList>
            <person name="Tran Van P."/>
        </authorList>
    </citation>
    <scope>NUCLEOTIDE SEQUENCE</scope>
</reference>
<sequence length="625" mass="71673">MSGASKKAGRRLSSVKNLNKGLGDITLNDFANSRYSTGKARIKKAATNNVVREVPKKYLDANGIYLTVPRKYLDANDIYHTVPKKYLDANGIYHTVPRKYLDANDIYHTVPKKYLDANGIYLTVPRKYLDANGIYHTVPRKYLDANGIYLSVPRKYLDANGIYHTVPKKYLDANGIYHTVPRKYLDANDIYHTVLKKYLDSNGIYHTVPRKYLDANGIYHTVPRKYLDANGIYLTVPKKYLDANGIYHTVPRKYLDANVPRKYLDANGIYHTVPRKYLDANGIYHTVPRKYLDANGIYLSVPRKYLDANVKELSTHTDTRAWYDKLEDYEGDFEFVEEEDEDGARAVVMKRAPRRRKKTISEDQSGNIGGIDYPLDIWFLISSEHIRPEDVSIFAGICKSALHVTNTAKFWFHLYKRHYRSVPNLPERLQPECMVRLYGLRTCVIRALHFMYPPFVNKVKAITTFEEDPHVLTKRQCVLMWIKKCKNQWLFFFKLKQSRFVIGRGPAIKAKQPDLLEMLEDVSSNHDEGCKVLQVTCLNYISIPVVLGLTLCSVSLTLSQGLRFHRLQLLFGSEHSCYTLGSSSSLGGSPVVLDPVVNIRVLDWWHPLYPHSASTSFNIPAHDSD</sequence>
<dbReference type="PANTHER" id="PTHR20988">
    <property type="entry name" value="TRANSMEMBRANE PROTEIN 183A-RELATED"/>
    <property type="match status" value="1"/>
</dbReference>
<protein>
    <recommendedName>
        <fullName evidence="2">Transmembrane protein</fullName>
    </recommendedName>
</protein>
<gene>
    <name evidence="1" type="ORF">TGEB3V08_LOCUS3471</name>
</gene>
<name>A0A7R9PJJ4_TIMGE</name>
<evidence type="ECO:0008006" key="2">
    <source>
        <dbReference type="Google" id="ProtNLM"/>
    </source>
</evidence>
<dbReference type="PANTHER" id="PTHR20988:SF2">
    <property type="entry name" value="TRANSMEMBRANE PROTEIN 183A-RELATED"/>
    <property type="match status" value="1"/>
</dbReference>
<proteinExistence type="predicted"/>
<dbReference type="GO" id="GO:0031647">
    <property type="term" value="P:regulation of protein stability"/>
    <property type="evidence" value="ECO:0007669"/>
    <property type="project" value="TreeGrafter"/>
</dbReference>
<dbReference type="AlphaFoldDB" id="A0A7R9PJJ4"/>
<accession>A0A7R9PJJ4</accession>
<organism evidence="1">
    <name type="scientific">Timema genevievae</name>
    <name type="common">Walking stick</name>
    <dbReference type="NCBI Taxonomy" id="629358"/>
    <lineage>
        <taxon>Eukaryota</taxon>
        <taxon>Metazoa</taxon>
        <taxon>Ecdysozoa</taxon>
        <taxon>Arthropoda</taxon>
        <taxon>Hexapoda</taxon>
        <taxon>Insecta</taxon>
        <taxon>Pterygota</taxon>
        <taxon>Neoptera</taxon>
        <taxon>Polyneoptera</taxon>
        <taxon>Phasmatodea</taxon>
        <taxon>Timematodea</taxon>
        <taxon>Timematoidea</taxon>
        <taxon>Timematidae</taxon>
        <taxon>Timema</taxon>
    </lineage>
</organism>
<dbReference type="InterPro" id="IPR026509">
    <property type="entry name" value="TMEM183"/>
</dbReference>
<dbReference type="GO" id="GO:0019005">
    <property type="term" value="C:SCF ubiquitin ligase complex"/>
    <property type="evidence" value="ECO:0007669"/>
    <property type="project" value="TreeGrafter"/>
</dbReference>
<dbReference type="EMBL" id="OE840113">
    <property type="protein sequence ID" value="CAD7589537.1"/>
    <property type="molecule type" value="Genomic_DNA"/>
</dbReference>
<evidence type="ECO:0000313" key="1">
    <source>
        <dbReference type="EMBL" id="CAD7589537.1"/>
    </source>
</evidence>